<name>F5J1A5_9BACT</name>
<keyword evidence="2" id="KW-1185">Reference proteome</keyword>
<evidence type="ECO:0000313" key="1">
    <source>
        <dbReference type="EMBL" id="EGK00479.1"/>
    </source>
</evidence>
<proteinExistence type="predicted"/>
<accession>F5J1A5</accession>
<protein>
    <submittedName>
        <fullName evidence="1">Uncharacterized protein</fullName>
    </submittedName>
</protein>
<dbReference type="HOGENOM" id="CLU_2552870_0_0_10"/>
<reference evidence="1 2" key="1">
    <citation type="submission" date="2011-04" db="EMBL/GenBank/DDBJ databases">
        <title>The Genome Sequence of Dysgonomonas gadei ATCC BAA-286.</title>
        <authorList>
            <consortium name="The Broad Institute Genome Sequencing Platform"/>
            <person name="Earl A."/>
            <person name="Ward D."/>
            <person name="Feldgarden M."/>
            <person name="Gevers D."/>
            <person name="Pudlo N."/>
            <person name="Martens E."/>
            <person name="Allen-Vercoe E."/>
            <person name="Young S.K."/>
            <person name="Zeng Q."/>
            <person name="Gargeya S."/>
            <person name="Fitzgerald M."/>
            <person name="Haas B."/>
            <person name="Abouelleil A."/>
            <person name="Alvarado L."/>
            <person name="Arachchi H.M."/>
            <person name="Berlin A."/>
            <person name="Brown A."/>
            <person name="Chapman S.B."/>
            <person name="Chen Z."/>
            <person name="Dunbar C."/>
            <person name="Freedman E."/>
            <person name="Gearin G."/>
            <person name="Gellesch M."/>
            <person name="Goldberg J."/>
            <person name="Griggs A."/>
            <person name="Gujja S."/>
            <person name="Heiman D."/>
            <person name="Howarth C."/>
            <person name="Larson L."/>
            <person name="Lui A."/>
            <person name="MacDonald P.J.P."/>
            <person name="Mehta T."/>
            <person name="Montmayeur A."/>
            <person name="Murphy C."/>
            <person name="Neiman D."/>
            <person name="Pearson M."/>
            <person name="Priest M."/>
            <person name="Roberts A."/>
            <person name="Saif S."/>
            <person name="Shea T."/>
            <person name="Shenoy N."/>
            <person name="Sisk P."/>
            <person name="Stolte C."/>
            <person name="Sykes S."/>
            <person name="Yandava C."/>
            <person name="Wortman J."/>
            <person name="Nusbaum C."/>
            <person name="Birren B."/>
        </authorList>
    </citation>
    <scope>NUCLEOTIDE SEQUENCE [LARGE SCALE GENOMIC DNA]</scope>
    <source>
        <strain evidence="1 2">ATCC BAA-286</strain>
    </source>
</reference>
<sequence>MKKKLIKALVSFKINNKWYKQDEEFIITLLNTGFSGGYERSSTDGAVLGDVIPQAIVEFEDGAIAVFEIGTEISILKNAGIC</sequence>
<dbReference type="Proteomes" id="UP000004913">
    <property type="component" value="Unassembled WGS sequence"/>
</dbReference>
<comment type="caution">
    <text evidence="1">The sequence shown here is derived from an EMBL/GenBank/DDBJ whole genome shotgun (WGS) entry which is preliminary data.</text>
</comment>
<evidence type="ECO:0000313" key="2">
    <source>
        <dbReference type="Proteomes" id="UP000004913"/>
    </source>
</evidence>
<dbReference type="AlphaFoldDB" id="F5J1A5"/>
<dbReference type="RefSeq" id="WP_006800655.1">
    <property type="nucleotide sequence ID" value="NZ_GL891987.1"/>
</dbReference>
<gene>
    <name evidence="1" type="ORF">HMPREF9455_03122</name>
</gene>
<organism evidence="1 2">
    <name type="scientific">Dysgonomonas gadei ATCC BAA-286</name>
    <dbReference type="NCBI Taxonomy" id="742766"/>
    <lineage>
        <taxon>Bacteria</taxon>
        <taxon>Pseudomonadati</taxon>
        <taxon>Bacteroidota</taxon>
        <taxon>Bacteroidia</taxon>
        <taxon>Bacteroidales</taxon>
        <taxon>Dysgonomonadaceae</taxon>
        <taxon>Dysgonomonas</taxon>
    </lineage>
</organism>
<dbReference type="STRING" id="742766.HMPREF9455_03122"/>
<dbReference type="EMBL" id="ADLV01000036">
    <property type="protein sequence ID" value="EGK00479.1"/>
    <property type="molecule type" value="Genomic_DNA"/>
</dbReference>